<name>A0A7S3QLF1_DUNTE</name>
<evidence type="ECO:0000256" key="1">
    <source>
        <dbReference type="SAM" id="MobiDB-lite"/>
    </source>
</evidence>
<accession>A0A7S3QLF1</accession>
<protein>
    <submittedName>
        <fullName evidence="2">Uncharacterized protein</fullName>
    </submittedName>
</protein>
<organism evidence="2">
    <name type="scientific">Dunaliella tertiolecta</name>
    <name type="common">Green alga</name>
    <dbReference type="NCBI Taxonomy" id="3047"/>
    <lineage>
        <taxon>Eukaryota</taxon>
        <taxon>Viridiplantae</taxon>
        <taxon>Chlorophyta</taxon>
        <taxon>core chlorophytes</taxon>
        <taxon>Chlorophyceae</taxon>
        <taxon>CS clade</taxon>
        <taxon>Chlamydomonadales</taxon>
        <taxon>Dunaliellaceae</taxon>
        <taxon>Dunaliella</taxon>
    </lineage>
</organism>
<evidence type="ECO:0000313" key="2">
    <source>
        <dbReference type="EMBL" id="CAE0486474.1"/>
    </source>
</evidence>
<feature type="compositionally biased region" description="Polar residues" evidence="1">
    <location>
        <begin position="157"/>
        <end position="175"/>
    </location>
</feature>
<dbReference type="AlphaFoldDB" id="A0A7S3QLF1"/>
<gene>
    <name evidence="2" type="ORF">DTER00134_LOCUS1513</name>
</gene>
<sequence length="175" mass="19935">MPTDLPPQSETEEACNLLGIHMYDPPKPLPRVPARIDGKQCLCNLLHTSHGQVQRSPCAEVAGLQQKCDRGNEGWTRNDRSVVYMTRILQVTLEWVLEKLASFLHMLMYKMQGVTMLLRSVSKNLWRHARPMRQPLAGPMQTHSVKSPCPWHGANEPRSSWDSAQNRNTHMSSKL</sequence>
<proteinExistence type="predicted"/>
<reference evidence="2" key="1">
    <citation type="submission" date="2021-01" db="EMBL/GenBank/DDBJ databases">
        <authorList>
            <person name="Corre E."/>
            <person name="Pelletier E."/>
            <person name="Niang G."/>
            <person name="Scheremetjew M."/>
            <person name="Finn R."/>
            <person name="Kale V."/>
            <person name="Holt S."/>
            <person name="Cochrane G."/>
            <person name="Meng A."/>
            <person name="Brown T."/>
            <person name="Cohen L."/>
        </authorList>
    </citation>
    <scope>NUCLEOTIDE SEQUENCE</scope>
    <source>
        <strain evidence="2">CCMP1320</strain>
    </source>
</reference>
<dbReference type="EMBL" id="HBIP01003448">
    <property type="protein sequence ID" value="CAE0486474.1"/>
    <property type="molecule type" value="Transcribed_RNA"/>
</dbReference>
<feature type="region of interest" description="Disordered" evidence="1">
    <location>
        <begin position="133"/>
        <end position="175"/>
    </location>
</feature>